<dbReference type="VEuPathDB" id="AmoebaDB:EHI5A_079290"/>
<dbReference type="VEuPathDB" id="AmoebaDB:KM1_095370"/>
<organism evidence="6 7">
    <name type="scientific">Entamoeba histolytica</name>
    <dbReference type="NCBI Taxonomy" id="5759"/>
    <lineage>
        <taxon>Eukaryota</taxon>
        <taxon>Amoebozoa</taxon>
        <taxon>Evosea</taxon>
        <taxon>Archamoebae</taxon>
        <taxon>Mastigamoebida</taxon>
        <taxon>Entamoebidae</taxon>
        <taxon>Entamoeba</taxon>
    </lineage>
</organism>
<gene>
    <name evidence="6" type="ORF">CL6EHI_007940</name>
</gene>
<protein>
    <recommendedName>
        <fullName evidence="5">V-type proton ATPase subunit F</fullName>
    </recommendedName>
</protein>
<evidence type="ECO:0000256" key="3">
    <source>
        <dbReference type="ARBA" id="ARBA00022781"/>
    </source>
</evidence>
<evidence type="ECO:0000256" key="1">
    <source>
        <dbReference type="ARBA" id="ARBA00010148"/>
    </source>
</evidence>
<keyword evidence="2 5" id="KW-0813">Transport</keyword>
<evidence type="ECO:0000256" key="5">
    <source>
        <dbReference type="PIRNR" id="PIRNR015945"/>
    </source>
</evidence>
<dbReference type="EMBL" id="BDEQ01000001">
    <property type="protein sequence ID" value="GAT93823.1"/>
    <property type="molecule type" value="Genomic_DNA"/>
</dbReference>
<dbReference type="NCBIfam" id="TIGR01101">
    <property type="entry name" value="V_ATP_synt_F"/>
    <property type="match status" value="1"/>
</dbReference>
<evidence type="ECO:0000256" key="4">
    <source>
        <dbReference type="ARBA" id="ARBA00023065"/>
    </source>
</evidence>
<dbReference type="VEuPathDB" id="AmoebaDB:EHI7A_049730"/>
<dbReference type="OMA" id="IIICQHI"/>
<comment type="caution">
    <text evidence="6">The sequence shown here is derived from an EMBL/GenBank/DDBJ whole genome shotgun (WGS) entry which is preliminary data.</text>
</comment>
<dbReference type="InterPro" id="IPR036906">
    <property type="entry name" value="ATPase_V1_fsu_sf"/>
</dbReference>
<dbReference type="GO" id="GO:0033180">
    <property type="term" value="C:proton-transporting V-type ATPase, V1 domain"/>
    <property type="evidence" value="ECO:0007669"/>
    <property type="project" value="InterPro"/>
</dbReference>
<name>A0A5K1UC83_ENTHI</name>
<comment type="function">
    <text evidence="5">Subunit of the V1 complex of vacuolar(H+)-ATPase (V-ATPase), a multisubunit enzyme composed of a peripheral complex (V1) that hydrolyzes ATP and a membrane integral complex (V0) that translocates protons. V-ATPase is responsible for acidifying and maintaining the pH of intracellular compartments.</text>
</comment>
<dbReference type="PANTHER" id="PTHR13861">
    <property type="entry name" value="VACUOLAR ATP SYNTHASE SUBUNIT F"/>
    <property type="match status" value="1"/>
</dbReference>
<evidence type="ECO:0000313" key="6">
    <source>
        <dbReference type="EMBL" id="GAT93823.1"/>
    </source>
</evidence>
<dbReference type="Pfam" id="PF01990">
    <property type="entry name" value="ATP-synt_F"/>
    <property type="match status" value="1"/>
</dbReference>
<proteinExistence type="inferred from homology"/>
<dbReference type="PIRSF" id="PIRSF015945">
    <property type="entry name" value="ATPase_V1_F_euk"/>
    <property type="match status" value="1"/>
</dbReference>
<accession>A0A5K1UC83</accession>
<comment type="subunit">
    <text evidence="5">V-ATPase is a heteromultimeric enzyme made up of two complexes: the ATP-hydrolytic V1 complex and the proton translocation V0 complex.</text>
</comment>
<dbReference type="Proteomes" id="UP000078387">
    <property type="component" value="Unassembled WGS sequence"/>
</dbReference>
<dbReference type="SUPFAM" id="SSF159468">
    <property type="entry name" value="AtpF-like"/>
    <property type="match status" value="1"/>
</dbReference>
<evidence type="ECO:0000313" key="7">
    <source>
        <dbReference type="Proteomes" id="UP000078387"/>
    </source>
</evidence>
<dbReference type="GO" id="GO:0046961">
    <property type="term" value="F:proton-transporting ATPase activity, rotational mechanism"/>
    <property type="evidence" value="ECO:0007669"/>
    <property type="project" value="InterPro"/>
</dbReference>
<evidence type="ECO:0000256" key="2">
    <source>
        <dbReference type="ARBA" id="ARBA00022448"/>
    </source>
</evidence>
<dbReference type="VEuPathDB" id="AmoebaDB:EHI_007940"/>
<comment type="similarity">
    <text evidence="1 5">Belongs to the V-ATPase F subunit family.</text>
</comment>
<dbReference type="VEuPathDB" id="AmoebaDB:EHI8A_105260"/>
<dbReference type="Gene3D" id="3.40.50.10580">
    <property type="entry name" value="ATPase, V1 complex, subunit F"/>
    <property type="match status" value="1"/>
</dbReference>
<dbReference type="AlphaFoldDB" id="A0A5K1UC83"/>
<keyword evidence="3 5" id="KW-0375">Hydrogen ion transport</keyword>
<reference evidence="6 7" key="1">
    <citation type="submission" date="2016-05" db="EMBL/GenBank/DDBJ databases">
        <title>First whole genome sequencing of Entamoeba histolytica HM1:IMSS-clone-6.</title>
        <authorList>
            <person name="Mukherjee Avik.K."/>
            <person name="Izumyama S."/>
            <person name="Nakada-Tsukui K."/>
            <person name="Nozaki T."/>
        </authorList>
    </citation>
    <scope>NUCLEOTIDE SEQUENCE [LARGE SCALE GENOMIC DNA]</scope>
    <source>
        <strain evidence="6 7">HM1:IMSS clone 6</strain>
    </source>
</reference>
<dbReference type="InterPro" id="IPR005772">
    <property type="entry name" value="ATPase_V1-cplx_fsu_euk"/>
</dbReference>
<dbReference type="FunFam" id="3.40.50.10580:FF:000004">
    <property type="entry name" value="V-type proton ATPase subunit F"/>
    <property type="match status" value="1"/>
</dbReference>
<keyword evidence="4 5" id="KW-0406">Ion transport</keyword>
<dbReference type="PANTHER" id="PTHR13861:SF2">
    <property type="entry name" value="V-TYPE PROTON ATPASE SUBUNIT F"/>
    <property type="match status" value="1"/>
</dbReference>
<dbReference type="InterPro" id="IPR008218">
    <property type="entry name" value="ATPase_V1-cplx_f_g_su"/>
</dbReference>
<sequence length="130" mass="14682">MSTSQEKAQNQASQARKGDCQIAIIGDEDSVTGFLLAGIGSIDRMKRTNFLIVDNKTQHDKIAQTFNEYVNRTDIAIVLITQNVADSMRDILDGYDRYLPVIMEIPCKDHPYNPDTDSVMVRLKRMTGRD</sequence>